<name>A0A3M7LZA8_9PLEO</name>
<gene>
    <name evidence="1" type="ORF">GMOD_00001447</name>
</gene>
<reference evidence="1 2" key="1">
    <citation type="journal article" date="2014" name="PLoS ONE">
        <title>De novo Genome Assembly of the Fungal Plant Pathogen Pyrenophora semeniperda.</title>
        <authorList>
            <person name="Soliai M.M."/>
            <person name="Meyer S.E."/>
            <person name="Udall J.A."/>
            <person name="Elzinga D.E."/>
            <person name="Hermansen R.A."/>
            <person name="Bodily P.M."/>
            <person name="Hart A.A."/>
            <person name="Coleman C.E."/>
        </authorList>
    </citation>
    <scope>NUCLEOTIDE SEQUENCE [LARGE SCALE GENOMIC DNA]</scope>
    <source>
        <strain evidence="1 2">CCB06</strain>
        <tissue evidence="1">Mycelium</tissue>
    </source>
</reference>
<accession>A0A3M7LZA8</accession>
<dbReference type="AlphaFoldDB" id="A0A3M7LZA8"/>
<dbReference type="OrthoDB" id="3778483at2759"/>
<dbReference type="Proteomes" id="UP000265663">
    <property type="component" value="Unassembled WGS sequence"/>
</dbReference>
<dbReference type="EMBL" id="KE747810">
    <property type="protein sequence ID" value="RMZ67514.1"/>
    <property type="molecule type" value="Genomic_DNA"/>
</dbReference>
<proteinExistence type="predicted"/>
<sequence length="285" mass="32677">MAEIEPASTTTPAPTPRIAYIRTTSSPDWWPEAVRQTLVRYVKQEDPLAVPPRPRHRFLFGASTAADASILDLFLLWLPPRPNPNRYFRDLRKSDLEVRVSHERAETPDGRRLLSRCASEDVCVVVSGKDDDECTEQMLGECDYIIDEQTTIWDEWFWNTARTGIPQDSMLTNPEYDVKQHDYSKHRLGNRYRGYAWRASSGGFHGNYDWICRGCGGKCKRGRCRTGSYEPPVYANQRLLPDKGSREWLDLTANEVVHRYEFQMAVGAHVVQSELRTSIATFSGD</sequence>
<evidence type="ECO:0000313" key="1">
    <source>
        <dbReference type="EMBL" id="RMZ67514.1"/>
    </source>
</evidence>
<evidence type="ECO:0000313" key="2">
    <source>
        <dbReference type="Proteomes" id="UP000265663"/>
    </source>
</evidence>
<protein>
    <submittedName>
        <fullName evidence="1">Peptidase A1</fullName>
    </submittedName>
</protein>
<organism evidence="1 2">
    <name type="scientific">Pyrenophora seminiperda CCB06</name>
    <dbReference type="NCBI Taxonomy" id="1302712"/>
    <lineage>
        <taxon>Eukaryota</taxon>
        <taxon>Fungi</taxon>
        <taxon>Dikarya</taxon>
        <taxon>Ascomycota</taxon>
        <taxon>Pezizomycotina</taxon>
        <taxon>Dothideomycetes</taxon>
        <taxon>Pleosporomycetidae</taxon>
        <taxon>Pleosporales</taxon>
        <taxon>Pleosporineae</taxon>
        <taxon>Pleosporaceae</taxon>
        <taxon>Pyrenophora</taxon>
    </lineage>
</organism>
<keyword evidence="2" id="KW-1185">Reference proteome</keyword>